<organism evidence="1 2">
    <name type="scientific">Lithospermum erythrorhizon</name>
    <name type="common">Purple gromwell</name>
    <name type="synonym">Lithospermum officinale var. erythrorhizon</name>
    <dbReference type="NCBI Taxonomy" id="34254"/>
    <lineage>
        <taxon>Eukaryota</taxon>
        <taxon>Viridiplantae</taxon>
        <taxon>Streptophyta</taxon>
        <taxon>Embryophyta</taxon>
        <taxon>Tracheophyta</taxon>
        <taxon>Spermatophyta</taxon>
        <taxon>Magnoliopsida</taxon>
        <taxon>eudicotyledons</taxon>
        <taxon>Gunneridae</taxon>
        <taxon>Pentapetalae</taxon>
        <taxon>asterids</taxon>
        <taxon>lamiids</taxon>
        <taxon>Boraginales</taxon>
        <taxon>Boraginaceae</taxon>
        <taxon>Boraginoideae</taxon>
        <taxon>Lithospermeae</taxon>
        <taxon>Lithospermum</taxon>
    </lineage>
</organism>
<keyword evidence="2" id="KW-1185">Reference proteome</keyword>
<proteinExistence type="predicted"/>
<dbReference type="Proteomes" id="UP001454036">
    <property type="component" value="Unassembled WGS sequence"/>
</dbReference>
<evidence type="ECO:0000313" key="2">
    <source>
        <dbReference type="Proteomes" id="UP001454036"/>
    </source>
</evidence>
<dbReference type="Pfam" id="PF06101">
    <property type="entry name" value="Vps62"/>
    <property type="match status" value="1"/>
</dbReference>
<gene>
    <name evidence="1" type="ORF">LIER_22269</name>
</gene>
<name>A0AAV3QVJ5_LITER</name>
<dbReference type="InterPro" id="IPR009291">
    <property type="entry name" value="Vps62"/>
</dbReference>
<sequence length="174" mass="19455">MLGATFTDIAIWIFYPFNGPATAKLGLSDIPLGIIGEHIGDWEHITLRISNFNGLLYKVYFSQHSGGTWVDTPSLEFQESTNKVVAYSSRNGHANYSQPGLVLQEPPWLNYFRKWGPKITYGLGIELEKLGSVLSSSDLKMAFESLVDVFPDEILGEDRPTGPKVKDSWSRDEV</sequence>
<accession>A0AAV3QVJ5</accession>
<dbReference type="EMBL" id="BAABME010006036">
    <property type="protein sequence ID" value="GAA0167306.1"/>
    <property type="molecule type" value="Genomic_DNA"/>
</dbReference>
<reference evidence="1 2" key="1">
    <citation type="submission" date="2024-01" db="EMBL/GenBank/DDBJ databases">
        <title>The complete chloroplast genome sequence of Lithospermum erythrorhizon: insights into the phylogenetic relationship among Boraginaceae species and the maternal lineages of purple gromwells.</title>
        <authorList>
            <person name="Okada T."/>
            <person name="Watanabe K."/>
        </authorList>
    </citation>
    <scope>NUCLEOTIDE SEQUENCE [LARGE SCALE GENOMIC DNA]</scope>
</reference>
<dbReference type="PANTHER" id="PTHR48152:SF4">
    <property type="entry name" value="VACUOLAR PROTEIN SORTING-ASSOCIATED PROTEIN 62"/>
    <property type="match status" value="1"/>
</dbReference>
<dbReference type="AlphaFoldDB" id="A0AAV3QVJ5"/>
<evidence type="ECO:0000313" key="1">
    <source>
        <dbReference type="EMBL" id="GAA0167306.1"/>
    </source>
</evidence>
<comment type="caution">
    <text evidence="1">The sequence shown here is derived from an EMBL/GenBank/DDBJ whole genome shotgun (WGS) entry which is preliminary data.</text>
</comment>
<dbReference type="PANTHER" id="PTHR48152">
    <property type="entry name" value="F1C9.34 PROTEIN"/>
    <property type="match status" value="1"/>
</dbReference>
<protein>
    <submittedName>
        <fullName evidence="1">Uncharacterized protein</fullName>
    </submittedName>
</protein>